<reference evidence="14 15" key="1">
    <citation type="submission" date="2018-06" db="EMBL/GenBank/DDBJ databases">
        <authorList>
            <consortium name="Pathogen Informatics"/>
            <person name="Doyle S."/>
        </authorList>
    </citation>
    <scope>NUCLEOTIDE SEQUENCE [LARGE SCALE GENOMIC DNA]</scope>
    <source>
        <strain evidence="14 15">NCTC13093</strain>
    </source>
</reference>
<comment type="subunit">
    <text evidence="4 12">Homotetramer.</text>
</comment>
<name>A0A2X0V3K5_9GAMM</name>
<dbReference type="InterPro" id="IPR050793">
    <property type="entry name" value="CMP-NeuNAc_synthase"/>
</dbReference>
<organism evidence="14 15">
    <name type="scientific">Anaerobiospirillum thomasii</name>
    <dbReference type="NCBI Taxonomy" id="179995"/>
    <lineage>
        <taxon>Bacteria</taxon>
        <taxon>Pseudomonadati</taxon>
        <taxon>Pseudomonadota</taxon>
        <taxon>Gammaproteobacteria</taxon>
        <taxon>Aeromonadales</taxon>
        <taxon>Succinivibrionaceae</taxon>
        <taxon>Anaerobiospirillum</taxon>
    </lineage>
</organism>
<keyword evidence="9 12" id="KW-0460">Magnesium</keyword>
<comment type="function">
    <text evidence="12">Catalyzes the hydrolysis of 3-deoxy-D-manno-octulosonate 8-phosphate (KDO 8-P) to 3-deoxy-D-manno-octulosonate (KDO) and inorganic phosphate.</text>
</comment>
<comment type="cofactor">
    <cofactor evidence="2 12 13">
        <name>Mg(2+)</name>
        <dbReference type="ChEBI" id="CHEBI:18420"/>
    </cofactor>
</comment>
<protein>
    <recommendedName>
        <fullName evidence="6 12">3-deoxy-D-manno-octulosonate 8-phosphate phosphatase KdsC</fullName>
        <ecNumber evidence="5 12">3.1.3.45</ecNumber>
    </recommendedName>
    <alternativeName>
        <fullName evidence="11 12">KDO 8-P phosphatase</fullName>
    </alternativeName>
</protein>
<gene>
    <name evidence="14" type="primary">kdsC</name>
    <name evidence="14" type="ORF">NCTC13093_00467</name>
</gene>
<comment type="similarity">
    <text evidence="3 12">Belongs to the KdsC family.</text>
</comment>
<dbReference type="AlphaFoldDB" id="A0A2X0V3K5"/>
<dbReference type="SUPFAM" id="SSF56784">
    <property type="entry name" value="HAD-like"/>
    <property type="match status" value="1"/>
</dbReference>
<feature type="binding site" evidence="13">
    <location>
        <position position="29"/>
    </location>
    <ligand>
        <name>substrate</name>
    </ligand>
</feature>
<dbReference type="CDD" id="cd01630">
    <property type="entry name" value="HAD_KDO-like"/>
    <property type="match status" value="1"/>
</dbReference>
<dbReference type="InterPro" id="IPR010023">
    <property type="entry name" value="KdsC_fam"/>
</dbReference>
<evidence type="ECO:0000256" key="10">
    <source>
        <dbReference type="ARBA" id="ARBA00022985"/>
    </source>
</evidence>
<feature type="binding site" evidence="13">
    <location>
        <position position="121"/>
    </location>
    <ligand>
        <name>Mg(2+)</name>
        <dbReference type="ChEBI" id="CHEBI:18420"/>
    </ligand>
</feature>
<evidence type="ECO:0000256" key="8">
    <source>
        <dbReference type="ARBA" id="ARBA00022801"/>
    </source>
</evidence>
<dbReference type="InterPro" id="IPR036412">
    <property type="entry name" value="HAD-like_sf"/>
</dbReference>
<dbReference type="RefSeq" id="WP_113743293.1">
    <property type="nucleotide sequence ID" value="NZ_UAPU01000007.1"/>
</dbReference>
<evidence type="ECO:0000256" key="13">
    <source>
        <dbReference type="PIRSR" id="PIRSR006118-2"/>
    </source>
</evidence>
<evidence type="ECO:0000256" key="1">
    <source>
        <dbReference type="ARBA" id="ARBA00000898"/>
    </source>
</evidence>
<evidence type="ECO:0000256" key="3">
    <source>
        <dbReference type="ARBA" id="ARBA00005893"/>
    </source>
</evidence>
<evidence type="ECO:0000256" key="9">
    <source>
        <dbReference type="ARBA" id="ARBA00022842"/>
    </source>
</evidence>
<keyword evidence="10 12" id="KW-0448">Lipopolysaccharide biosynthesis</keyword>
<evidence type="ECO:0000256" key="4">
    <source>
        <dbReference type="ARBA" id="ARBA00011881"/>
    </source>
</evidence>
<dbReference type="PANTHER" id="PTHR21485:SF6">
    <property type="entry name" value="N-ACYLNEURAMINATE CYTIDYLYLTRANSFERASE-RELATED"/>
    <property type="match status" value="1"/>
</dbReference>
<dbReference type="GO" id="GO:0009103">
    <property type="term" value="P:lipopolysaccharide biosynthetic process"/>
    <property type="evidence" value="ECO:0007669"/>
    <property type="project" value="UniProtKB-UniRule"/>
</dbReference>
<dbReference type="GO" id="GO:0046872">
    <property type="term" value="F:metal ion binding"/>
    <property type="evidence" value="ECO:0007669"/>
    <property type="project" value="UniProtKB-UniRule"/>
</dbReference>
<dbReference type="EMBL" id="UAPV01000001">
    <property type="protein sequence ID" value="SPT69104.1"/>
    <property type="molecule type" value="Genomic_DNA"/>
</dbReference>
<dbReference type="SFLD" id="SFLDS00003">
    <property type="entry name" value="Haloacid_Dehalogenase"/>
    <property type="match status" value="1"/>
</dbReference>
<keyword evidence="7 12" id="KW-0479">Metal-binding</keyword>
<sequence>MSVTTCYGTYPLSLMDSLRTIKCVVFDVDGSITDGGIYFSSQGDELKKFGIKDGMGIASITHNTDINVCIVTGRSSQMVKRRADELKITYLYEGVKDKAVVLGNICNELKISLNEVLAFGDDINDMPMMAIAGLSACPADAHPAVLNHVNIISDFDGGHGAARQICDLLLMSKGVLDFDGFTFLNR</sequence>
<evidence type="ECO:0000313" key="15">
    <source>
        <dbReference type="Proteomes" id="UP000250086"/>
    </source>
</evidence>
<comment type="catalytic activity">
    <reaction evidence="1 12">
        <text>3-deoxy-alpha-D-manno-2-octulosonate-8-phosphate + H2O = 3-deoxy-alpha-D-manno-oct-2-ulosonate + phosphate</text>
        <dbReference type="Rhea" id="RHEA:11500"/>
        <dbReference type="ChEBI" id="CHEBI:15377"/>
        <dbReference type="ChEBI" id="CHEBI:43474"/>
        <dbReference type="ChEBI" id="CHEBI:85985"/>
        <dbReference type="ChEBI" id="CHEBI:85986"/>
        <dbReference type="EC" id="3.1.3.45"/>
    </reaction>
</comment>
<accession>A0A2X0V3K5</accession>
<proteinExistence type="inferred from homology"/>
<evidence type="ECO:0000256" key="6">
    <source>
        <dbReference type="ARBA" id="ARBA00020092"/>
    </source>
</evidence>
<dbReference type="SFLD" id="SFLDG01136">
    <property type="entry name" value="C1.6:_Phosphoserine_Phosphatas"/>
    <property type="match status" value="1"/>
</dbReference>
<dbReference type="Gene3D" id="3.40.50.1000">
    <property type="entry name" value="HAD superfamily/HAD-like"/>
    <property type="match status" value="1"/>
</dbReference>
<feature type="binding site" evidence="13">
    <location>
        <position position="27"/>
    </location>
    <ligand>
        <name>Mg(2+)</name>
        <dbReference type="ChEBI" id="CHEBI:18420"/>
    </ligand>
</feature>
<dbReference type="NCBIfam" id="TIGR01670">
    <property type="entry name" value="KdsC-phosphatas"/>
    <property type="match status" value="1"/>
</dbReference>
<evidence type="ECO:0000256" key="5">
    <source>
        <dbReference type="ARBA" id="ARBA00013066"/>
    </source>
</evidence>
<dbReference type="Pfam" id="PF08282">
    <property type="entry name" value="Hydrolase_3"/>
    <property type="match status" value="1"/>
</dbReference>
<evidence type="ECO:0000256" key="11">
    <source>
        <dbReference type="ARBA" id="ARBA00031051"/>
    </source>
</evidence>
<keyword evidence="15" id="KW-1185">Reference proteome</keyword>
<evidence type="ECO:0000256" key="12">
    <source>
        <dbReference type="PIRNR" id="PIRNR006118"/>
    </source>
</evidence>
<dbReference type="OrthoDB" id="9805604at2"/>
<dbReference type="Proteomes" id="UP000250086">
    <property type="component" value="Unassembled WGS sequence"/>
</dbReference>
<dbReference type="GO" id="GO:0019143">
    <property type="term" value="F:3-deoxy-manno-octulosonate-8-phosphatase activity"/>
    <property type="evidence" value="ECO:0007669"/>
    <property type="project" value="UniProtKB-UniRule"/>
</dbReference>
<dbReference type="EC" id="3.1.3.45" evidence="5 12"/>
<evidence type="ECO:0000256" key="2">
    <source>
        <dbReference type="ARBA" id="ARBA00001946"/>
    </source>
</evidence>
<dbReference type="GO" id="GO:0008781">
    <property type="term" value="F:N-acylneuraminate cytidylyltransferase activity"/>
    <property type="evidence" value="ECO:0007669"/>
    <property type="project" value="TreeGrafter"/>
</dbReference>
<evidence type="ECO:0000313" key="14">
    <source>
        <dbReference type="EMBL" id="SPT69104.1"/>
    </source>
</evidence>
<dbReference type="PANTHER" id="PTHR21485">
    <property type="entry name" value="HAD SUPERFAMILY MEMBERS CMAS AND KDSC"/>
    <property type="match status" value="1"/>
</dbReference>
<dbReference type="PIRSF" id="PIRSF006118">
    <property type="entry name" value="KDO8-P_Ptase"/>
    <property type="match status" value="1"/>
</dbReference>
<dbReference type="InterPro" id="IPR023214">
    <property type="entry name" value="HAD_sf"/>
</dbReference>
<keyword evidence="8 12" id="KW-0378">Hydrolase</keyword>
<dbReference type="SFLD" id="SFLDG01138">
    <property type="entry name" value="C1.6.2:_Deoxy-d-mannose-octulo"/>
    <property type="match status" value="1"/>
</dbReference>
<dbReference type="FunFam" id="3.40.50.1000:FF:000029">
    <property type="entry name" value="3-deoxy-D-manno-octulosonate 8-phosphate phosphatase KdsC"/>
    <property type="match status" value="1"/>
</dbReference>
<evidence type="ECO:0000256" key="7">
    <source>
        <dbReference type="ARBA" id="ARBA00022723"/>
    </source>
</evidence>